<dbReference type="EMBL" id="JACOFU010000001">
    <property type="protein sequence ID" value="MBC3830269.1"/>
    <property type="molecule type" value="Genomic_DNA"/>
</dbReference>
<feature type="chain" id="PRO_5046933999" evidence="1">
    <location>
        <begin position="24"/>
        <end position="177"/>
    </location>
</feature>
<proteinExistence type="predicted"/>
<keyword evidence="4" id="KW-1185">Reference proteome</keyword>
<evidence type="ECO:0000313" key="3">
    <source>
        <dbReference type="EMBL" id="MBC3830269.1"/>
    </source>
</evidence>
<dbReference type="Proteomes" id="UP000643610">
    <property type="component" value="Unassembled WGS sequence"/>
</dbReference>
<evidence type="ECO:0000259" key="2">
    <source>
        <dbReference type="Pfam" id="PF13511"/>
    </source>
</evidence>
<keyword evidence="1" id="KW-0732">Signal</keyword>
<comment type="caution">
    <text evidence="3">The sequence shown here is derived from an EMBL/GenBank/DDBJ whole genome shotgun (WGS) entry which is preliminary data.</text>
</comment>
<feature type="signal peptide" evidence="1">
    <location>
        <begin position="1"/>
        <end position="23"/>
    </location>
</feature>
<reference evidence="3 4" key="1">
    <citation type="submission" date="2020-08" db="EMBL/GenBank/DDBJ databases">
        <title>Novel species isolated from subtropical streams in China.</title>
        <authorList>
            <person name="Lu H."/>
        </authorList>
    </citation>
    <scope>NUCLEOTIDE SEQUENCE [LARGE SCALE GENOMIC DNA]</scope>
    <source>
        <strain evidence="3 4">KCTC 52442</strain>
    </source>
</reference>
<protein>
    <submittedName>
        <fullName evidence="3">DUF4124 domain-containing protein</fullName>
    </submittedName>
</protein>
<sequence>MTKLIFAIAMMIAVIAVSPLTHAQQVKKWVDKDGKVHYGDAMNAPSKSESVQVNANRSGYSIDSPKIPETAKKNVAESKKKEVEIDPKHGIPVAAINQCIAYAKEYARVSKAYGEVSGKERGLIAQISKTCPNVEISCTIKTRSPEDDRCEAIKPTSKNRVFSGMVNNVRREFNYAQ</sequence>
<dbReference type="Pfam" id="PF13511">
    <property type="entry name" value="DUF4124"/>
    <property type="match status" value="1"/>
</dbReference>
<organism evidence="3 4">
    <name type="scientific">Undibacterium amnicola</name>
    <dbReference type="NCBI Taxonomy" id="1834038"/>
    <lineage>
        <taxon>Bacteria</taxon>
        <taxon>Pseudomonadati</taxon>
        <taxon>Pseudomonadota</taxon>
        <taxon>Betaproteobacteria</taxon>
        <taxon>Burkholderiales</taxon>
        <taxon>Oxalobacteraceae</taxon>
        <taxon>Undibacterium</taxon>
    </lineage>
</organism>
<dbReference type="RefSeq" id="WP_186889294.1">
    <property type="nucleotide sequence ID" value="NZ_JACOFU010000001.1"/>
</dbReference>
<evidence type="ECO:0000256" key="1">
    <source>
        <dbReference type="SAM" id="SignalP"/>
    </source>
</evidence>
<feature type="domain" description="DUF4124" evidence="2">
    <location>
        <begin position="18"/>
        <end position="55"/>
    </location>
</feature>
<gene>
    <name evidence="3" type="ORF">H8K33_01975</name>
</gene>
<evidence type="ECO:0000313" key="4">
    <source>
        <dbReference type="Proteomes" id="UP000643610"/>
    </source>
</evidence>
<dbReference type="InterPro" id="IPR025392">
    <property type="entry name" value="DUF4124"/>
</dbReference>
<accession>A0ABR6XL78</accession>
<name>A0ABR6XL78_9BURK</name>